<dbReference type="InterPro" id="IPR011701">
    <property type="entry name" value="MFS"/>
</dbReference>
<dbReference type="Gene3D" id="1.20.1250.20">
    <property type="entry name" value="MFS general substrate transporter like domains"/>
    <property type="match status" value="1"/>
</dbReference>
<keyword evidence="2 5" id="KW-0812">Transmembrane</keyword>
<feature type="transmembrane region" description="Helical" evidence="5">
    <location>
        <begin position="330"/>
        <end position="349"/>
    </location>
</feature>
<feature type="transmembrane region" description="Helical" evidence="5">
    <location>
        <begin position="133"/>
        <end position="156"/>
    </location>
</feature>
<evidence type="ECO:0000313" key="7">
    <source>
        <dbReference type="Proteomes" id="UP001516400"/>
    </source>
</evidence>
<dbReference type="PANTHER" id="PTHR23507">
    <property type="entry name" value="ZGC:174356"/>
    <property type="match status" value="1"/>
</dbReference>
<dbReference type="Proteomes" id="UP001516400">
    <property type="component" value="Unassembled WGS sequence"/>
</dbReference>
<evidence type="ECO:0000256" key="2">
    <source>
        <dbReference type="ARBA" id="ARBA00022692"/>
    </source>
</evidence>
<name>A0ABD2PDX6_9CUCU</name>
<feature type="transmembrane region" description="Helical" evidence="5">
    <location>
        <begin position="30"/>
        <end position="50"/>
    </location>
</feature>
<feature type="transmembrane region" description="Helical" evidence="5">
    <location>
        <begin position="294"/>
        <end position="310"/>
    </location>
</feature>
<keyword evidence="7" id="KW-1185">Reference proteome</keyword>
<feature type="transmembrane region" description="Helical" evidence="5">
    <location>
        <begin position="227"/>
        <end position="250"/>
    </location>
</feature>
<dbReference type="GO" id="GO:0016020">
    <property type="term" value="C:membrane"/>
    <property type="evidence" value="ECO:0007669"/>
    <property type="project" value="UniProtKB-SubCell"/>
</dbReference>
<keyword evidence="3 5" id="KW-1133">Transmembrane helix</keyword>
<evidence type="ECO:0000256" key="3">
    <source>
        <dbReference type="ARBA" id="ARBA00022989"/>
    </source>
</evidence>
<feature type="transmembrane region" description="Helical" evidence="5">
    <location>
        <begin position="162"/>
        <end position="189"/>
    </location>
</feature>
<evidence type="ECO:0000256" key="1">
    <source>
        <dbReference type="ARBA" id="ARBA00004141"/>
    </source>
</evidence>
<comment type="subcellular location">
    <subcellularLocation>
        <location evidence="1">Membrane</location>
        <topology evidence="1">Multi-pass membrane protein</topology>
    </subcellularLocation>
</comment>
<feature type="transmembrane region" description="Helical" evidence="5">
    <location>
        <begin position="102"/>
        <end position="121"/>
    </location>
</feature>
<feature type="transmembrane region" description="Helical" evidence="5">
    <location>
        <begin position="361"/>
        <end position="380"/>
    </location>
</feature>
<dbReference type="PANTHER" id="PTHR23507:SF1">
    <property type="entry name" value="FI18259P1-RELATED"/>
    <property type="match status" value="1"/>
</dbReference>
<evidence type="ECO:0000256" key="5">
    <source>
        <dbReference type="SAM" id="Phobius"/>
    </source>
</evidence>
<feature type="transmembrane region" description="Helical" evidence="5">
    <location>
        <begin position="386"/>
        <end position="408"/>
    </location>
</feature>
<reference evidence="6 7" key="1">
    <citation type="journal article" date="2021" name="BMC Biol.">
        <title>Horizontally acquired antibacterial genes associated with adaptive radiation of ladybird beetles.</title>
        <authorList>
            <person name="Li H.S."/>
            <person name="Tang X.F."/>
            <person name="Huang Y.H."/>
            <person name="Xu Z.Y."/>
            <person name="Chen M.L."/>
            <person name="Du X.Y."/>
            <person name="Qiu B.Y."/>
            <person name="Chen P.T."/>
            <person name="Zhang W."/>
            <person name="Slipinski A."/>
            <person name="Escalona H.E."/>
            <person name="Waterhouse R.M."/>
            <person name="Zwick A."/>
            <person name="Pang H."/>
        </authorList>
    </citation>
    <scope>NUCLEOTIDE SEQUENCE [LARGE SCALE GENOMIC DNA]</scope>
    <source>
        <strain evidence="6">SYSU2018</strain>
    </source>
</reference>
<organism evidence="6 7">
    <name type="scientific">Cryptolaemus montrouzieri</name>
    <dbReference type="NCBI Taxonomy" id="559131"/>
    <lineage>
        <taxon>Eukaryota</taxon>
        <taxon>Metazoa</taxon>
        <taxon>Ecdysozoa</taxon>
        <taxon>Arthropoda</taxon>
        <taxon>Hexapoda</taxon>
        <taxon>Insecta</taxon>
        <taxon>Pterygota</taxon>
        <taxon>Neoptera</taxon>
        <taxon>Endopterygota</taxon>
        <taxon>Coleoptera</taxon>
        <taxon>Polyphaga</taxon>
        <taxon>Cucujiformia</taxon>
        <taxon>Coccinelloidea</taxon>
        <taxon>Coccinellidae</taxon>
        <taxon>Scymninae</taxon>
        <taxon>Scymnini</taxon>
        <taxon>Cryptolaemus</taxon>
    </lineage>
</organism>
<dbReference type="EMBL" id="JABFTP020000185">
    <property type="protein sequence ID" value="KAL3289022.1"/>
    <property type="molecule type" value="Genomic_DNA"/>
</dbReference>
<gene>
    <name evidence="6" type="ORF">HHI36_003465</name>
</gene>
<proteinExistence type="predicted"/>
<dbReference type="InterPro" id="IPR036259">
    <property type="entry name" value="MFS_trans_sf"/>
</dbReference>
<dbReference type="SUPFAM" id="SSF103473">
    <property type="entry name" value="MFS general substrate transporter"/>
    <property type="match status" value="1"/>
</dbReference>
<dbReference type="Pfam" id="PF07690">
    <property type="entry name" value="MFS_1"/>
    <property type="match status" value="1"/>
</dbReference>
<evidence type="ECO:0008006" key="8">
    <source>
        <dbReference type="Google" id="ProtNLM"/>
    </source>
</evidence>
<keyword evidence="4 5" id="KW-0472">Membrane</keyword>
<evidence type="ECO:0000256" key="4">
    <source>
        <dbReference type="ARBA" id="ARBA00023136"/>
    </source>
</evidence>
<protein>
    <recommendedName>
        <fullName evidence="8">Solute carrier family 46 member 3</fullName>
    </recommendedName>
</protein>
<feature type="transmembrane region" description="Helical" evidence="5">
    <location>
        <begin position="201"/>
        <end position="221"/>
    </location>
</feature>
<dbReference type="AlphaFoldDB" id="A0ABD2PDX6"/>
<sequence>MSRNSFAKPVNGDPQSTTEGITSFREKFKFVITHITVEPIVFSFIMISMMNNIVNQNLLLEKVCRVNLHWNESICDALVSRNKSGYLPHHEMEVQQFVVKWSAYRTVITGMFQVIGIIFLGSWSDRHRRRKPIILMPVIGELIASIGLFLCSYFFLELPMEYAWMVDTFCAALFGGQCTLFLGVFSYVAGISTEKDKTLRIGSVAISYSLALTSGMFIGGILLNRLGFLGCYSISISIATSAIVYGFIIIKEKTVKEKEEKKIGFLKDLFALEHIKNTFRTCFQKREDNRRTKIIVLIFLCSMLVGPVQGELNLTYMFLRLKFGWNEVDFSIYNALHSSVQTLGSVFALTVLSKYLKLDDAVLGIIAVVSKVSGCAIYAFAPSGMFFYIGAIAELFFPTCFIAMRALMAKIVPTYELGQSNSVFGICEALMPFFFGPIYSKIYIETIHVYAGTFFLFSVLLYTAALFSYIYLYRNRGRQANGEFQEQEQTDFKKSRTNIANEMNECEKRV</sequence>
<comment type="caution">
    <text evidence="6">The sequence shown here is derived from an EMBL/GenBank/DDBJ whole genome shotgun (WGS) entry which is preliminary data.</text>
</comment>
<accession>A0ABD2PDX6</accession>
<feature type="transmembrane region" description="Helical" evidence="5">
    <location>
        <begin position="451"/>
        <end position="472"/>
    </location>
</feature>
<evidence type="ECO:0000313" key="6">
    <source>
        <dbReference type="EMBL" id="KAL3289022.1"/>
    </source>
</evidence>
<feature type="transmembrane region" description="Helical" evidence="5">
    <location>
        <begin position="420"/>
        <end position="439"/>
    </location>
</feature>